<dbReference type="EMBL" id="MRCU01000013">
    <property type="protein sequence ID" value="RKK08580.1"/>
    <property type="molecule type" value="Genomic_DNA"/>
</dbReference>
<comment type="caution">
    <text evidence="1">The sequence shown here is derived from an EMBL/GenBank/DDBJ whole genome shotgun (WGS) entry which is preliminary data.</text>
</comment>
<dbReference type="AlphaFoldDB" id="A0A3L6MWN4"/>
<sequence length="86" mass="9724">MCQIRILSKKCQKCLGNFPPEVSVSRCQKAVDKKVKKCDWADCYEVAALAVGNWRDCKKCWVKYEAERETEACVVAASEVIVGYCI</sequence>
<proteinExistence type="predicted"/>
<reference evidence="1 2" key="1">
    <citation type="journal article" date="2018" name="Sci. Rep.">
        <title>Characterisation of pathogen-specific regions and novel effector candidates in Fusarium oxysporum f. sp. cepae.</title>
        <authorList>
            <person name="Armitage A.D."/>
            <person name="Taylor A."/>
            <person name="Sobczyk M.K."/>
            <person name="Baxter L."/>
            <person name="Greenfield B.P."/>
            <person name="Bates H.J."/>
            <person name="Wilson F."/>
            <person name="Jackson A.C."/>
            <person name="Ott S."/>
            <person name="Harrison R.J."/>
            <person name="Clarkson J.P."/>
        </authorList>
    </citation>
    <scope>NUCLEOTIDE SEQUENCE [LARGE SCALE GENOMIC DNA]</scope>
    <source>
        <strain evidence="1 2">FoC_Fus2</strain>
    </source>
</reference>
<organism evidence="1 2">
    <name type="scientific">Fusarium oxysporum f. sp. cepae</name>
    <dbReference type="NCBI Taxonomy" id="396571"/>
    <lineage>
        <taxon>Eukaryota</taxon>
        <taxon>Fungi</taxon>
        <taxon>Dikarya</taxon>
        <taxon>Ascomycota</taxon>
        <taxon>Pezizomycotina</taxon>
        <taxon>Sordariomycetes</taxon>
        <taxon>Hypocreomycetidae</taxon>
        <taxon>Hypocreales</taxon>
        <taxon>Nectriaceae</taxon>
        <taxon>Fusarium</taxon>
        <taxon>Fusarium oxysporum species complex</taxon>
    </lineage>
</organism>
<accession>A0A3L6MWN4</accession>
<evidence type="ECO:0000313" key="2">
    <source>
        <dbReference type="Proteomes" id="UP000270866"/>
    </source>
</evidence>
<dbReference type="Proteomes" id="UP000270866">
    <property type="component" value="Unassembled WGS sequence"/>
</dbReference>
<evidence type="ECO:0000313" key="1">
    <source>
        <dbReference type="EMBL" id="RKK08580.1"/>
    </source>
</evidence>
<name>A0A3L6MWN4_FUSOX</name>
<protein>
    <submittedName>
        <fullName evidence="1">Uncharacterized protein</fullName>
    </submittedName>
</protein>
<gene>
    <name evidence="1" type="ORF">BFJ65_g16242</name>
</gene>